<dbReference type="SUPFAM" id="SSF46955">
    <property type="entry name" value="Putative DNA-binding domain"/>
    <property type="match status" value="1"/>
</dbReference>
<dbReference type="InterPro" id="IPR009061">
    <property type="entry name" value="DNA-bd_dom_put_sf"/>
</dbReference>
<proteinExistence type="predicted"/>
<dbReference type="PROSITE" id="PS50937">
    <property type="entry name" value="HTH_MERR_2"/>
    <property type="match status" value="1"/>
</dbReference>
<evidence type="ECO:0000313" key="3">
    <source>
        <dbReference type="EMBL" id="PTW59102.1"/>
    </source>
</evidence>
<feature type="domain" description="HTH merR-type" evidence="2">
    <location>
        <begin position="27"/>
        <end position="94"/>
    </location>
</feature>
<dbReference type="PANTHER" id="PTHR30204:SF58">
    <property type="entry name" value="HTH-TYPE TRANSCRIPTIONAL REGULATOR YFMP"/>
    <property type="match status" value="1"/>
</dbReference>
<protein>
    <submittedName>
        <fullName evidence="3">MerR family transcriptional regulator</fullName>
    </submittedName>
</protein>
<name>A0A2T5V5R8_9HYPH</name>
<dbReference type="PANTHER" id="PTHR30204">
    <property type="entry name" value="REDOX-CYCLING DRUG-SENSING TRANSCRIPTIONAL ACTIVATOR SOXR"/>
    <property type="match status" value="1"/>
</dbReference>
<evidence type="ECO:0000259" key="2">
    <source>
        <dbReference type="PROSITE" id="PS50937"/>
    </source>
</evidence>
<dbReference type="InterPro" id="IPR047057">
    <property type="entry name" value="MerR_fam"/>
</dbReference>
<reference evidence="3 4" key="1">
    <citation type="submission" date="2018-04" db="EMBL/GenBank/DDBJ databases">
        <title>Genomic Encyclopedia of Archaeal and Bacterial Type Strains, Phase II (KMG-II): from individual species to whole genera.</title>
        <authorList>
            <person name="Goeker M."/>
        </authorList>
    </citation>
    <scope>NUCLEOTIDE SEQUENCE [LARGE SCALE GENOMIC DNA]</scope>
    <source>
        <strain evidence="3 4">DSM 23382</strain>
    </source>
</reference>
<dbReference type="RefSeq" id="WP_107991161.1">
    <property type="nucleotide sequence ID" value="NZ_QAYG01000008.1"/>
</dbReference>
<dbReference type="GO" id="GO:0003700">
    <property type="term" value="F:DNA-binding transcription factor activity"/>
    <property type="evidence" value="ECO:0007669"/>
    <property type="project" value="InterPro"/>
</dbReference>
<dbReference type="EMBL" id="QAYG01000008">
    <property type="protein sequence ID" value="PTW59102.1"/>
    <property type="molecule type" value="Genomic_DNA"/>
</dbReference>
<dbReference type="OrthoDB" id="9803659at2"/>
<keyword evidence="4" id="KW-1185">Reference proteome</keyword>
<evidence type="ECO:0000256" key="1">
    <source>
        <dbReference type="ARBA" id="ARBA00023125"/>
    </source>
</evidence>
<dbReference type="GO" id="GO:0003677">
    <property type="term" value="F:DNA binding"/>
    <property type="evidence" value="ECO:0007669"/>
    <property type="project" value="UniProtKB-KW"/>
</dbReference>
<organism evidence="3 4">
    <name type="scientific">Breoghania corrubedonensis</name>
    <dbReference type="NCBI Taxonomy" id="665038"/>
    <lineage>
        <taxon>Bacteria</taxon>
        <taxon>Pseudomonadati</taxon>
        <taxon>Pseudomonadota</taxon>
        <taxon>Alphaproteobacteria</taxon>
        <taxon>Hyphomicrobiales</taxon>
        <taxon>Stappiaceae</taxon>
        <taxon>Breoghania</taxon>
    </lineage>
</organism>
<comment type="caution">
    <text evidence="3">The sequence shown here is derived from an EMBL/GenBank/DDBJ whole genome shotgun (WGS) entry which is preliminary data.</text>
</comment>
<evidence type="ECO:0000313" key="4">
    <source>
        <dbReference type="Proteomes" id="UP000244081"/>
    </source>
</evidence>
<dbReference type="Proteomes" id="UP000244081">
    <property type="component" value="Unassembled WGS sequence"/>
</dbReference>
<dbReference type="InterPro" id="IPR000551">
    <property type="entry name" value="MerR-type_HTH_dom"/>
</dbReference>
<dbReference type="SMART" id="SM00422">
    <property type="entry name" value="HTH_MERR"/>
    <property type="match status" value="1"/>
</dbReference>
<gene>
    <name evidence="3" type="ORF">C8N35_108139</name>
</gene>
<sequence length="149" mass="16828">MNTIPTTIAAVPDIAGPIPHSTDDGKLHSISEMAEMFDVTLRTLRFYEEKGLLNPVRRGSRRFYREQEIGRMRVILQAKRIGLTLVEIRQVLKLVEGKGSRADQLKNLRSICASQLDLLEEQTETVKQQLAETKQIVNDLDTLVSAEVL</sequence>
<dbReference type="Gene3D" id="1.10.1660.10">
    <property type="match status" value="1"/>
</dbReference>
<accession>A0A2T5V5R8</accession>
<keyword evidence="1" id="KW-0238">DNA-binding</keyword>
<dbReference type="Pfam" id="PF13411">
    <property type="entry name" value="MerR_1"/>
    <property type="match status" value="1"/>
</dbReference>
<dbReference type="AlphaFoldDB" id="A0A2T5V5R8"/>